<evidence type="ECO:0000256" key="2">
    <source>
        <dbReference type="ARBA" id="ARBA00023295"/>
    </source>
</evidence>
<dbReference type="InterPro" id="IPR017853">
    <property type="entry name" value="GH"/>
</dbReference>
<dbReference type="EMBL" id="DRNZ01000092">
    <property type="protein sequence ID" value="HHO57809.1"/>
    <property type="molecule type" value="Genomic_DNA"/>
</dbReference>
<dbReference type="PANTHER" id="PTHR12631:SF10">
    <property type="entry name" value="BETA-XYLOSIDASE-LIKE PROTEIN-RELATED"/>
    <property type="match status" value="1"/>
</dbReference>
<dbReference type="Pfam" id="PF00150">
    <property type="entry name" value="Cellulase"/>
    <property type="match status" value="1"/>
</dbReference>
<dbReference type="InterPro" id="IPR051923">
    <property type="entry name" value="Glycosyl_Hydrolase_39"/>
</dbReference>
<gene>
    <name evidence="6" type="ORF">ENJ85_01415</name>
</gene>
<dbReference type="AlphaFoldDB" id="A0A7C5SNN0"/>
<evidence type="ECO:0000313" key="6">
    <source>
        <dbReference type="EMBL" id="HHO57809.1"/>
    </source>
</evidence>
<dbReference type="InterPro" id="IPR001547">
    <property type="entry name" value="Glyco_hydro_5"/>
</dbReference>
<comment type="similarity">
    <text evidence="3">Belongs to the glycosyl hydrolase 5 (cellulase A) family.</text>
</comment>
<sequence length="366" mass="40103">MHLATNLRAALLFLLGLTACAAAPGPAAEAPYLLGVHIAETARPADFLEQLDRAAELGARAVRVPVDWAALEPDQKGRLDAAYLNEVRDRFLRAERLGLAAVLLLSQSPAWANGNAEPPYPPKPEHYADFADALVRLVEAVGPERIAAVEVWNEPNSIEFWGYVKPREGTYVLVPLGYAREYAALLNAAYDAMKRRFPELPVLGGSLASADTAYLDAMLAAAARFDHLAVHPYAGPDEREGPHYGRAQYPDQCNEEDPLTPPWCFEQGLRGLRAFLDARGRAETELWITEFGVGSSAEWGDAGSEAEQAKHLRIALGLLNGGLARELRIPVALWYRLRDEGEDRFGLYREDGRLKPAGAAFKELAP</sequence>
<feature type="chain" id="PRO_5027797088" description="Glycoside hydrolase family 5 domain-containing protein" evidence="4">
    <location>
        <begin position="22"/>
        <end position="366"/>
    </location>
</feature>
<dbReference type="GO" id="GO:0004553">
    <property type="term" value="F:hydrolase activity, hydrolyzing O-glycosyl compounds"/>
    <property type="evidence" value="ECO:0007669"/>
    <property type="project" value="InterPro"/>
</dbReference>
<evidence type="ECO:0000256" key="3">
    <source>
        <dbReference type="RuleBase" id="RU361153"/>
    </source>
</evidence>
<reference evidence="6" key="1">
    <citation type="journal article" date="2020" name="mSystems">
        <title>Genome- and Community-Level Interaction Insights into Carbon Utilization and Element Cycling Functions of Hydrothermarchaeota in Hydrothermal Sediment.</title>
        <authorList>
            <person name="Zhou Z."/>
            <person name="Liu Y."/>
            <person name="Xu W."/>
            <person name="Pan J."/>
            <person name="Luo Z.H."/>
            <person name="Li M."/>
        </authorList>
    </citation>
    <scope>NUCLEOTIDE SEQUENCE [LARGE SCALE GENOMIC DNA]</scope>
    <source>
        <strain evidence="6">HyVt-523</strain>
    </source>
</reference>
<name>A0A7C5SNN0_9DEIN</name>
<dbReference type="Gene3D" id="3.20.20.80">
    <property type="entry name" value="Glycosidases"/>
    <property type="match status" value="1"/>
</dbReference>
<protein>
    <recommendedName>
        <fullName evidence="5">Glycoside hydrolase family 5 domain-containing protein</fullName>
    </recommendedName>
</protein>
<dbReference type="PANTHER" id="PTHR12631">
    <property type="entry name" value="ALPHA-L-IDURONIDASE"/>
    <property type="match status" value="1"/>
</dbReference>
<evidence type="ECO:0000256" key="4">
    <source>
        <dbReference type="SAM" id="SignalP"/>
    </source>
</evidence>
<keyword evidence="1 3" id="KW-0378">Hydrolase</keyword>
<evidence type="ECO:0000259" key="5">
    <source>
        <dbReference type="Pfam" id="PF00150"/>
    </source>
</evidence>
<accession>A0A7C5SNN0</accession>
<keyword evidence="2 3" id="KW-0326">Glycosidase</keyword>
<proteinExistence type="inferred from homology"/>
<dbReference type="Proteomes" id="UP000886105">
    <property type="component" value="Unassembled WGS sequence"/>
</dbReference>
<comment type="caution">
    <text evidence="6">The sequence shown here is derived from an EMBL/GenBank/DDBJ whole genome shotgun (WGS) entry which is preliminary data.</text>
</comment>
<dbReference type="GO" id="GO:0000272">
    <property type="term" value="P:polysaccharide catabolic process"/>
    <property type="evidence" value="ECO:0007669"/>
    <property type="project" value="InterPro"/>
</dbReference>
<dbReference type="SUPFAM" id="SSF51445">
    <property type="entry name" value="(Trans)glycosidases"/>
    <property type="match status" value="1"/>
</dbReference>
<feature type="domain" description="Glycoside hydrolase family 5" evidence="5">
    <location>
        <begin position="52"/>
        <end position="157"/>
    </location>
</feature>
<organism evidence="6">
    <name type="scientific">Oceanithermus profundus</name>
    <dbReference type="NCBI Taxonomy" id="187137"/>
    <lineage>
        <taxon>Bacteria</taxon>
        <taxon>Thermotogati</taxon>
        <taxon>Deinococcota</taxon>
        <taxon>Deinococci</taxon>
        <taxon>Thermales</taxon>
        <taxon>Thermaceae</taxon>
        <taxon>Oceanithermus</taxon>
    </lineage>
</organism>
<feature type="signal peptide" evidence="4">
    <location>
        <begin position="1"/>
        <end position="21"/>
    </location>
</feature>
<keyword evidence="4" id="KW-0732">Signal</keyword>
<evidence type="ECO:0000256" key="1">
    <source>
        <dbReference type="ARBA" id="ARBA00022801"/>
    </source>
</evidence>